<comment type="function">
    <text evidence="11">The main replicative DNA helicase, it participates in initiation and elongation during chromosome replication. Travels ahead of the DNA replisome, separating dsDNA into templates for DNA synthesis. A processive ATP-dependent 5'-3' DNA helicase it has DNA-dependent ATPase activity.</text>
</comment>
<dbReference type="GO" id="GO:0006269">
    <property type="term" value="P:DNA replication, synthesis of primer"/>
    <property type="evidence" value="ECO:0007669"/>
    <property type="project" value="UniProtKB-UniRule"/>
</dbReference>
<dbReference type="Pfam" id="PF03796">
    <property type="entry name" value="DnaB_C"/>
    <property type="match status" value="1"/>
</dbReference>
<evidence type="ECO:0000256" key="11">
    <source>
        <dbReference type="RuleBase" id="RU362085"/>
    </source>
</evidence>
<dbReference type="GO" id="GO:0043139">
    <property type="term" value="F:5'-3' DNA helicase activity"/>
    <property type="evidence" value="ECO:0007669"/>
    <property type="project" value="UniProtKB-EC"/>
</dbReference>
<dbReference type="SUPFAM" id="SSF52540">
    <property type="entry name" value="P-loop containing nucleoside triphosphate hydrolases"/>
    <property type="match status" value="1"/>
</dbReference>
<dbReference type="Gene3D" id="1.10.860.10">
    <property type="entry name" value="DNAb Helicase, Chain A"/>
    <property type="match status" value="1"/>
</dbReference>
<dbReference type="RefSeq" id="YP_009029022.1">
    <property type="nucleotide sequence ID" value="NC_024082.1"/>
</dbReference>
<comment type="similarity">
    <text evidence="1 11">Belongs to the helicase family. DnaB subfamily.</text>
</comment>
<dbReference type="Pfam" id="PF00772">
    <property type="entry name" value="DnaB"/>
    <property type="match status" value="1"/>
</dbReference>
<dbReference type="InterPro" id="IPR007692">
    <property type="entry name" value="DNA_helicase_DnaB"/>
</dbReference>
<organism evidence="13">
    <name type="scientific">Cylindrotheca closterium</name>
    <dbReference type="NCBI Taxonomy" id="2856"/>
    <lineage>
        <taxon>Eukaryota</taxon>
        <taxon>Sar</taxon>
        <taxon>Stramenopiles</taxon>
        <taxon>Ochrophyta</taxon>
        <taxon>Bacillariophyta</taxon>
        <taxon>Bacillariophyceae</taxon>
        <taxon>Bacillariophycidae</taxon>
        <taxon>Bacillariales</taxon>
        <taxon>Bacillariaceae</taxon>
        <taxon>Cylindrotheca</taxon>
    </lineage>
</organism>
<keyword evidence="8 11" id="KW-0238">DNA-binding</keyword>
<dbReference type="InterPro" id="IPR027417">
    <property type="entry name" value="P-loop_NTPase"/>
</dbReference>
<keyword evidence="13" id="KW-0150">Chloroplast</keyword>
<evidence type="ECO:0000256" key="1">
    <source>
        <dbReference type="ARBA" id="ARBA00008428"/>
    </source>
</evidence>
<dbReference type="GeneID" id="19739987"/>
<dbReference type="GO" id="GO:0005829">
    <property type="term" value="C:cytosol"/>
    <property type="evidence" value="ECO:0007669"/>
    <property type="project" value="TreeGrafter"/>
</dbReference>
<evidence type="ECO:0000259" key="12">
    <source>
        <dbReference type="PROSITE" id="PS51199"/>
    </source>
</evidence>
<dbReference type="InterPro" id="IPR016136">
    <property type="entry name" value="DNA_helicase_N/primase_C"/>
</dbReference>
<dbReference type="InterPro" id="IPR007693">
    <property type="entry name" value="DNA_helicase_DnaB-like_N"/>
</dbReference>
<evidence type="ECO:0000256" key="2">
    <source>
        <dbReference type="ARBA" id="ARBA00022515"/>
    </source>
</evidence>
<dbReference type="GO" id="GO:0003677">
    <property type="term" value="F:DNA binding"/>
    <property type="evidence" value="ECO:0007669"/>
    <property type="project" value="UniProtKB-UniRule"/>
</dbReference>
<dbReference type="InterPro" id="IPR036185">
    <property type="entry name" value="DNA_heli_DnaB-like_N_sf"/>
</dbReference>
<dbReference type="InterPro" id="IPR007694">
    <property type="entry name" value="DNA_helicase_DnaB-like_C"/>
</dbReference>
<keyword evidence="5 11" id="KW-0378">Hydrolase</keyword>
<evidence type="ECO:0000313" key="13">
    <source>
        <dbReference type="EMBL" id="AGH28561.1"/>
    </source>
</evidence>
<feature type="domain" description="SF4 helicase" evidence="12">
    <location>
        <begin position="180"/>
        <end position="449"/>
    </location>
</feature>
<keyword evidence="6 11" id="KW-0347">Helicase</keyword>
<dbReference type="SUPFAM" id="SSF48024">
    <property type="entry name" value="N-terminal domain of DnaB helicase"/>
    <property type="match status" value="1"/>
</dbReference>
<dbReference type="GO" id="GO:0005524">
    <property type="term" value="F:ATP binding"/>
    <property type="evidence" value="ECO:0007669"/>
    <property type="project" value="UniProtKB-UniRule"/>
</dbReference>
<keyword evidence="9" id="KW-0413">Isomerase</keyword>
<dbReference type="Gene3D" id="3.40.50.300">
    <property type="entry name" value="P-loop containing nucleotide triphosphate hydrolases"/>
    <property type="match status" value="1"/>
</dbReference>
<evidence type="ECO:0000256" key="9">
    <source>
        <dbReference type="ARBA" id="ARBA00023235"/>
    </source>
</evidence>
<keyword evidence="4 11" id="KW-0547">Nucleotide-binding</keyword>
<protein>
    <recommendedName>
        <fullName evidence="11">Replicative DNA helicase</fullName>
        <ecNumber evidence="11">5.6.2.3</ecNumber>
    </recommendedName>
</protein>
<geneLocation type="chloroplast" evidence="13"/>
<evidence type="ECO:0000256" key="6">
    <source>
        <dbReference type="ARBA" id="ARBA00022806"/>
    </source>
</evidence>
<evidence type="ECO:0000256" key="5">
    <source>
        <dbReference type="ARBA" id="ARBA00022801"/>
    </source>
</evidence>
<evidence type="ECO:0000256" key="3">
    <source>
        <dbReference type="ARBA" id="ARBA00022705"/>
    </source>
</evidence>
<accession>A0A023HAF4</accession>
<reference evidence="13" key="1">
    <citation type="journal article" date="2014" name="Genome Biol. Evol.">
        <title>Serial gene losses and foreign DNA underlie size and sequence variation in the plastid genomes of diatoms.</title>
        <authorList>
            <person name="Ruck E.C."/>
            <person name="Nakov T."/>
            <person name="Jansen R.K."/>
            <person name="Theriot E.C."/>
            <person name="Alverson A.J."/>
        </authorList>
    </citation>
    <scope>NUCLEOTIDE SEQUENCE</scope>
    <source>
        <strain evidence="13">Ccmp1855</strain>
    </source>
</reference>
<keyword evidence="2 11" id="KW-0639">Primosome</keyword>
<evidence type="ECO:0000256" key="10">
    <source>
        <dbReference type="ARBA" id="ARBA00048954"/>
    </source>
</evidence>
<keyword evidence="7 11" id="KW-0067">ATP-binding</keyword>
<name>A0A023HAF4_9STRA</name>
<dbReference type="CDD" id="cd00984">
    <property type="entry name" value="DnaB_C"/>
    <property type="match status" value="1"/>
</dbReference>
<gene>
    <name evidence="13" type="primary">dnaB</name>
</gene>
<evidence type="ECO:0000256" key="8">
    <source>
        <dbReference type="ARBA" id="ARBA00023125"/>
    </source>
</evidence>
<proteinExistence type="inferred from homology"/>
<dbReference type="PANTHER" id="PTHR30153">
    <property type="entry name" value="REPLICATIVE DNA HELICASE DNAB"/>
    <property type="match status" value="1"/>
</dbReference>
<evidence type="ECO:0000256" key="7">
    <source>
        <dbReference type="ARBA" id="ARBA00022840"/>
    </source>
</evidence>
<comment type="catalytic activity">
    <reaction evidence="10 11">
        <text>ATP + H2O = ADP + phosphate + H(+)</text>
        <dbReference type="Rhea" id="RHEA:13065"/>
        <dbReference type="ChEBI" id="CHEBI:15377"/>
        <dbReference type="ChEBI" id="CHEBI:15378"/>
        <dbReference type="ChEBI" id="CHEBI:30616"/>
        <dbReference type="ChEBI" id="CHEBI:43474"/>
        <dbReference type="ChEBI" id="CHEBI:456216"/>
        <dbReference type="EC" id="5.6.2.3"/>
    </reaction>
</comment>
<keyword evidence="13" id="KW-0934">Plastid</keyword>
<dbReference type="GO" id="GO:0016887">
    <property type="term" value="F:ATP hydrolysis activity"/>
    <property type="evidence" value="ECO:0007669"/>
    <property type="project" value="RHEA"/>
</dbReference>
<dbReference type="NCBIfam" id="TIGR00665">
    <property type="entry name" value="DnaB"/>
    <property type="match status" value="1"/>
</dbReference>
<dbReference type="PROSITE" id="PS51199">
    <property type="entry name" value="SF4_HELICASE"/>
    <property type="match status" value="1"/>
</dbReference>
<evidence type="ECO:0000256" key="4">
    <source>
        <dbReference type="ARBA" id="ARBA00022741"/>
    </source>
</evidence>
<dbReference type="AlphaFoldDB" id="A0A023HAF4"/>
<keyword evidence="3 11" id="KW-0235">DNA replication</keyword>
<dbReference type="EMBL" id="KC509522">
    <property type="protein sequence ID" value="AGH28561.1"/>
    <property type="molecule type" value="Genomic_DNA"/>
</dbReference>
<dbReference type="PANTHER" id="PTHR30153:SF2">
    <property type="entry name" value="REPLICATIVE DNA HELICASE"/>
    <property type="match status" value="1"/>
</dbReference>
<dbReference type="EC" id="5.6.2.3" evidence="11"/>
<sequence>MKYKRKLIKKNLPHNFLAEQMILNCLILNSETVKLTLKILPVEAFYFTNHQQIYKILEFMYKNKLFINMLSLINFLQENNLLKKIGGIKVLIELTNQSSNLIYLEDYIKLVKDKFLRRSLIKVGYQISNSGYITNIPLEKLLLQLDIEISDLLSQFENKSILSSAQLLNIMFSELKEKFLNPKLPGLSSGFPSLDKLIQGFQKSDLIILAGRPSVGKTALSLTLALNIIQNSRLPVIFFSLEMSKEQIMYRILSVETTISQIKLKNGQLNQNDWIKLTKVIKIVAKLPFFIDETASLSIQELHLKLKAIFLKQTKIGAVIIDYLQLMETSNLKMGNRVQELSYITRSLKNLSKEFNIPIIALSQLSRNVDNRMDQKPILSDLRESGSIEQDADLVLMLYRSKINNTNKEIKSSISIMDIIIAKQRNGPIGTVHLEFNQNCTKFTELKIL</sequence>